<accession>A0A7V8FVV3</accession>
<dbReference type="Gene3D" id="3.60.10.10">
    <property type="entry name" value="Endonuclease/exonuclease/phosphatase"/>
    <property type="match status" value="1"/>
</dbReference>
<reference evidence="3" key="1">
    <citation type="journal article" date="2020" name="MBio">
        <title>Horizontal gene transfer to a defensive symbiont with a reduced genome amongst a multipartite beetle microbiome.</title>
        <authorList>
            <person name="Waterworth S.C."/>
            <person name="Florez L.V."/>
            <person name="Rees E.R."/>
            <person name="Hertweck C."/>
            <person name="Kaltenpoth M."/>
            <person name="Kwan J.C."/>
        </authorList>
    </citation>
    <scope>NUCLEOTIDE SEQUENCE [LARGE SCALE GENOMIC DNA]</scope>
</reference>
<dbReference type="Proteomes" id="UP000462435">
    <property type="component" value="Unassembled WGS sequence"/>
</dbReference>
<dbReference type="GO" id="GO:0006506">
    <property type="term" value="P:GPI anchor biosynthetic process"/>
    <property type="evidence" value="ECO:0007669"/>
    <property type="project" value="TreeGrafter"/>
</dbReference>
<dbReference type="PANTHER" id="PTHR14859:SF1">
    <property type="entry name" value="PGAP2-INTERACTING PROTEIN"/>
    <property type="match status" value="1"/>
</dbReference>
<dbReference type="PANTHER" id="PTHR14859">
    <property type="entry name" value="CALCOFLUOR WHITE HYPERSENSITIVE PROTEIN PRECURSOR"/>
    <property type="match status" value="1"/>
</dbReference>
<gene>
    <name evidence="2" type="ORF">GAK35_02601</name>
</gene>
<dbReference type="InterPro" id="IPR036691">
    <property type="entry name" value="Endo/exonu/phosph_ase_sf"/>
</dbReference>
<evidence type="ECO:0000313" key="3">
    <source>
        <dbReference type="Proteomes" id="UP000462435"/>
    </source>
</evidence>
<comment type="caution">
    <text evidence="2">The sequence shown here is derived from an EMBL/GenBank/DDBJ whole genome shotgun (WGS) entry which is preliminary data.</text>
</comment>
<dbReference type="EMBL" id="WNDX01000078">
    <property type="protein sequence ID" value="KAF1042630.1"/>
    <property type="molecule type" value="Genomic_DNA"/>
</dbReference>
<evidence type="ECO:0000313" key="2">
    <source>
        <dbReference type="EMBL" id="KAF1042630.1"/>
    </source>
</evidence>
<feature type="domain" description="Endonuclease/exonuclease/phosphatase" evidence="1">
    <location>
        <begin position="6"/>
        <end position="255"/>
    </location>
</feature>
<dbReference type="GO" id="GO:0003824">
    <property type="term" value="F:catalytic activity"/>
    <property type="evidence" value="ECO:0007669"/>
    <property type="project" value="InterPro"/>
</dbReference>
<evidence type="ECO:0000259" key="1">
    <source>
        <dbReference type="Pfam" id="PF03372"/>
    </source>
</evidence>
<dbReference type="SUPFAM" id="SSF56219">
    <property type="entry name" value="DNase I-like"/>
    <property type="match status" value="1"/>
</dbReference>
<dbReference type="AlphaFoldDB" id="A0A7V8FVV3"/>
<name>A0A7V8FVV3_9BURK</name>
<proteinExistence type="predicted"/>
<dbReference type="InterPro" id="IPR005135">
    <property type="entry name" value="Endo/exonuclease/phosphatase"/>
</dbReference>
<protein>
    <recommendedName>
        <fullName evidence="1">Endonuclease/exonuclease/phosphatase domain-containing protein</fullName>
    </recommendedName>
</protein>
<dbReference type="InterPro" id="IPR051916">
    <property type="entry name" value="GPI-anchor_lipid_remodeler"/>
</dbReference>
<organism evidence="2 3">
    <name type="scientific">Herbaspirillum frisingense</name>
    <dbReference type="NCBI Taxonomy" id="92645"/>
    <lineage>
        <taxon>Bacteria</taxon>
        <taxon>Pseudomonadati</taxon>
        <taxon>Pseudomonadota</taxon>
        <taxon>Betaproteobacteria</taxon>
        <taxon>Burkholderiales</taxon>
        <taxon>Oxalobacteraceae</taxon>
        <taxon>Herbaspirillum</taxon>
    </lineage>
</organism>
<dbReference type="GO" id="GO:0016020">
    <property type="term" value="C:membrane"/>
    <property type="evidence" value="ECO:0007669"/>
    <property type="project" value="GOC"/>
</dbReference>
<dbReference type="Pfam" id="PF03372">
    <property type="entry name" value="Exo_endo_phos"/>
    <property type="match status" value="1"/>
</dbReference>
<sequence>MKLRVATYNIHKGVTSFGGRPRILALKQALAQLDADILFLQEVQGRHDLNALRHSSNWPQQGQHEYLAGETHHSAYGMNAVYDHGHHGNALISRFAISSFRNQDVSDHAYESRGILHCVVPVDGVEVHCYVVHLGLFAGGRRRQTEALIEAVRASSPPDAPLLIAGDFNDWTNQLSKTLYQSLGVAEVFDQPLANVKGLMNGLRRMGGLSAPIRPARTFPAMMPWLRLDRIYLRGFKVETAQVLSDGPWARLSDHAPIVSELRLA</sequence>